<dbReference type="PANTHER" id="PTHR41248">
    <property type="entry name" value="NORD PROTEIN"/>
    <property type="match status" value="1"/>
</dbReference>
<dbReference type="Gene3D" id="3.40.50.410">
    <property type="entry name" value="von Willebrand factor, type A domain"/>
    <property type="match status" value="1"/>
</dbReference>
<dbReference type="InterPro" id="IPR036465">
    <property type="entry name" value="vWFA_dom_sf"/>
</dbReference>
<dbReference type="SUPFAM" id="SSF53300">
    <property type="entry name" value="vWA-like"/>
    <property type="match status" value="1"/>
</dbReference>
<evidence type="ECO:0000259" key="2">
    <source>
        <dbReference type="PROSITE" id="PS50234"/>
    </source>
</evidence>
<dbReference type="EMBL" id="UINC01011263">
    <property type="protein sequence ID" value="SVA49789.1"/>
    <property type="molecule type" value="Genomic_DNA"/>
</dbReference>
<dbReference type="InterPro" id="IPR002035">
    <property type="entry name" value="VWF_A"/>
</dbReference>
<protein>
    <recommendedName>
        <fullName evidence="2">VWFA domain-containing protein</fullName>
    </recommendedName>
</protein>
<feature type="compositionally biased region" description="Acidic residues" evidence="1">
    <location>
        <begin position="741"/>
        <end position="752"/>
    </location>
</feature>
<reference evidence="3" key="1">
    <citation type="submission" date="2018-05" db="EMBL/GenBank/DDBJ databases">
        <authorList>
            <person name="Lanie J.A."/>
            <person name="Ng W.-L."/>
            <person name="Kazmierczak K.M."/>
            <person name="Andrzejewski T.M."/>
            <person name="Davidsen T.M."/>
            <person name="Wayne K.J."/>
            <person name="Tettelin H."/>
            <person name="Glass J.I."/>
            <person name="Rusch D."/>
            <person name="Podicherti R."/>
            <person name="Tsui H.-C.T."/>
            <person name="Winkler M.E."/>
        </authorList>
    </citation>
    <scope>NUCLEOTIDE SEQUENCE</scope>
</reference>
<dbReference type="PROSITE" id="PS50234">
    <property type="entry name" value="VWFA"/>
    <property type="match status" value="1"/>
</dbReference>
<dbReference type="PANTHER" id="PTHR41248:SF1">
    <property type="entry name" value="NORD PROTEIN"/>
    <property type="match status" value="1"/>
</dbReference>
<dbReference type="InterPro" id="IPR051928">
    <property type="entry name" value="NorD/CobT"/>
</dbReference>
<proteinExistence type="predicted"/>
<feature type="compositionally biased region" description="Polar residues" evidence="1">
    <location>
        <begin position="729"/>
        <end position="740"/>
    </location>
</feature>
<feature type="region of interest" description="Disordered" evidence="1">
    <location>
        <begin position="728"/>
        <end position="752"/>
    </location>
</feature>
<feature type="non-terminal residue" evidence="3">
    <location>
        <position position="1062"/>
    </location>
</feature>
<sequence length="1062" mass="122758">MSNIFEKYPENLNIEFDNSFKVLKDNFSDEQRNEWKDLIKSITDSGVRSWEITTALLKKSVDLSEILKGAELIQWAKMISNLVNLSPVLASSYIQNSDKFLSITKGRHIDSMSVMAENIYDGSWKSGNFASKVFDHSPKFLKVLTFAEFEKIIYFLNEITTQSYDMAVECLDYSYNFLTKFHSKHTGIEFLSNLKSKSSRDLKNILETSPKFLIKFDENQRVTLMELILSIIGAGGYSSSTIMDDVATPFTKIHRSSYDEILELCKELEQVQPQVIIGFLTKVPEILNKIDINQMKEWFDEGIKLLNLNRDAGVAYFKLESLTSETSLSRISSSVEYDSVKDLLQLYCSALAGVDLEILPSSELVDKNIGWSSTMNPTTEGKSIYVPEIINRYNNKITNYKWFKVISSHQVGRLEFGSFNFHFDSESIYFNNMREDLYNDFSKKIKTQEEIHFPLEDKNSENEIDAVITKKTDFNKFFELFQSRKLVSDIFAIVEDTRVENCIKNKYSGLTKDFDNVKLQALEKRPNINTLNAQDAMVEFLVQISLGKSDKTKVPKKYLDKFKNMFVILNKISNIDSDVHDSSEATIRIYKLIYSTENESTENEETEDLDLDQNQDQDYYEDDNILQEIMQFMMNQDSMDIHSESDDYQSPEQVDYRGDFKPELVQLLENMRSMDSEDSEFSQENITPEMLKELLEQMEDLDIEATERPIDSSTDMIAENILKEISAELSENSKNNPGDTDNSEDFEELETDDPESYIYDEWDFRSNDYKPRWCIVKERVMGEGDKAYYDETLLDYSALVSNLRRQFEMISPEMLKKVNRLEDGEEFDIDDVIEAFVDIKTGVSPSEKLYWRRNKIQRDVACVFLLDVSASTAESIEDSNTSNDWDVPDDPVDYMKWIKSRRKSGIVRTYKRIIDVEKEASVLLIDALENLGDQYGIYCFSGYGRENVEFYTVKDLEESMNDNIKGRIDKISPLHATRMGPAIRHAISKLEKVQSRTKLLFLISDGRPQDRGYSREGVEKEYAVHDTKMALTEAKSKDITAFCLTVDKNGHDYLKTMTQDMG</sequence>
<feature type="domain" description="VWFA" evidence="2">
    <location>
        <begin position="861"/>
        <end position="1062"/>
    </location>
</feature>
<name>A0A381WB71_9ZZZZ</name>
<gene>
    <name evidence="3" type="ORF">METZ01_LOCUS102643</name>
</gene>
<dbReference type="AlphaFoldDB" id="A0A381WB71"/>
<evidence type="ECO:0000256" key="1">
    <source>
        <dbReference type="SAM" id="MobiDB-lite"/>
    </source>
</evidence>
<organism evidence="3">
    <name type="scientific">marine metagenome</name>
    <dbReference type="NCBI Taxonomy" id="408172"/>
    <lineage>
        <taxon>unclassified sequences</taxon>
        <taxon>metagenomes</taxon>
        <taxon>ecological metagenomes</taxon>
    </lineage>
</organism>
<dbReference type="SMART" id="SM00327">
    <property type="entry name" value="VWA"/>
    <property type="match status" value="1"/>
</dbReference>
<accession>A0A381WB71</accession>
<evidence type="ECO:0000313" key="3">
    <source>
        <dbReference type="EMBL" id="SVA49789.1"/>
    </source>
</evidence>